<dbReference type="EMBL" id="VNIP01000005">
    <property type="protein sequence ID" value="KAA1183091.1"/>
    <property type="molecule type" value="Genomic_DNA"/>
</dbReference>
<comment type="caution">
    <text evidence="4">The sequence shown here is derived from an EMBL/GenBank/DDBJ whole genome shotgun (WGS) entry which is preliminary data.</text>
</comment>
<dbReference type="GO" id="GO:0003677">
    <property type="term" value="F:DNA binding"/>
    <property type="evidence" value="ECO:0007669"/>
    <property type="project" value="InterPro"/>
</dbReference>
<evidence type="ECO:0000313" key="4">
    <source>
        <dbReference type="EMBL" id="KAA1183091.1"/>
    </source>
</evidence>
<dbReference type="Proteomes" id="UP000323608">
    <property type="component" value="Unassembled WGS sequence"/>
</dbReference>
<dbReference type="Pfam" id="PF00196">
    <property type="entry name" value="GerE"/>
    <property type="match status" value="1"/>
</dbReference>
<gene>
    <name evidence="4" type="ORF">FP026_08310</name>
</gene>
<keyword evidence="1" id="KW-0547">Nucleotide-binding</keyword>
<keyword evidence="2" id="KW-0067">ATP-binding</keyword>
<dbReference type="SMART" id="SM00421">
    <property type="entry name" value="HTH_LUXR"/>
    <property type="match status" value="1"/>
</dbReference>
<dbReference type="RefSeq" id="WP_149634177.1">
    <property type="nucleotide sequence ID" value="NZ_VNIP01000005.1"/>
</dbReference>
<evidence type="ECO:0000256" key="1">
    <source>
        <dbReference type="ARBA" id="ARBA00022741"/>
    </source>
</evidence>
<reference evidence="4 5" key="1">
    <citation type="submission" date="2019-07" db="EMBL/GenBank/DDBJ databases">
        <title>The Draft Genome Sequence of Rhizobium tropici SARCC-755 Associated with Superior Nodulation on Pigeonpea (Cajanus cajan (L.) Millsp.).</title>
        <authorList>
            <person name="Bopape F.L."/>
            <person name="Hassen A.I."/>
            <person name="Swanevelder Z.H."/>
            <person name="Gwata E.T."/>
        </authorList>
    </citation>
    <scope>NUCLEOTIDE SEQUENCE [LARGE SCALE GENOMIC DNA]</scope>
    <source>
        <strain evidence="4 5">SARCC-755</strain>
    </source>
</reference>
<dbReference type="GO" id="GO:0005737">
    <property type="term" value="C:cytoplasm"/>
    <property type="evidence" value="ECO:0007669"/>
    <property type="project" value="TreeGrafter"/>
</dbReference>
<accession>A0A5B0WAE8</accession>
<evidence type="ECO:0000259" key="3">
    <source>
        <dbReference type="PROSITE" id="PS50043"/>
    </source>
</evidence>
<dbReference type="InterPro" id="IPR041664">
    <property type="entry name" value="AAA_16"/>
</dbReference>
<evidence type="ECO:0000313" key="5">
    <source>
        <dbReference type="Proteomes" id="UP000323608"/>
    </source>
</evidence>
<name>A0A5B0WAE8_RHITR</name>
<protein>
    <submittedName>
        <fullName evidence="4">AAA family ATPase</fullName>
    </submittedName>
</protein>
<dbReference type="InterPro" id="IPR000792">
    <property type="entry name" value="Tscrpt_reg_LuxR_C"/>
</dbReference>
<dbReference type="PROSITE" id="PS00622">
    <property type="entry name" value="HTH_LUXR_1"/>
    <property type="match status" value="1"/>
</dbReference>
<dbReference type="PANTHER" id="PTHR16305">
    <property type="entry name" value="TESTICULAR SOLUBLE ADENYLYL CYCLASE"/>
    <property type="match status" value="1"/>
</dbReference>
<dbReference type="SUPFAM" id="SSF52540">
    <property type="entry name" value="P-loop containing nucleoside triphosphate hydrolases"/>
    <property type="match status" value="1"/>
</dbReference>
<dbReference type="OrthoDB" id="341967at2"/>
<sequence>MLLERQPALEALSRALRSAFDGAGRIAVIEGEAGIGKTSLIQDFLRAKTEGCTVHWGWSEPLFTPRALGPLEDMAPLLDDEISDLLANGAIPGTLFPAVFKALMRGPDTKVLIFEDVHWADHATLDLIRFLSRRITLLHTFIILTMRGHEVDPDHPVTQLLGDLPAVAAERLVLTPLSPAAVAALAGDVDRGAQLHRVTGGNPFFVKELLAEHNDNGVPASIRDAVWARISRLPSDIRGFLETVSIAPGGVDTDLIEAMIGGNADDLIDQSVARGLIKFEDRGVLVFRHELARQATLERLSPAARRALHARMETVLSLRADAISNPAILDQRLYHATEAENGQRILELAPKVATRAAALGAHQQAVSHLSKALEYVTLAPPDAAAQLYEDWAHETFLARHVSHEAALEAHNRAISLWRSLDRPEKVCLNLCRIARLHWRRGETGSADECADRAVRELEALPPRPELTLAYSTRSQLLMLQYRFDEAIQWGERAIALAEKLGEIETKVHALNNVGTSLALSGRPGGKERLRESLSTAIERGFHDHASRAYTNFSECALVDRDFALAESLLAEGIAFCTRHDLDSTNHYLLGRQAQLRMEQARFHDAKTIAHGVTQMPSLPLVMHLPALTVLGRVKMRLGEPEGAELLKRTLRKALTTGEPQRIIPVRLALTEAAWLAEDDEAAREQLLALSLMETGNFPVWDFGELAVWRKRCGADTPLNTRAVALPPPRLAELEGDPTAAAGLWSSLGQRYEQALSLMQVRGARAGAAFAEAVAILDDLEARPVAARARLLARHIGAADILPKQRRGPYAAARHHPLGLTANEQQVLELIVEGMSNKEIARRLARSPRTIEHQVSAVLGKFSAVNRTEVLLRVRGEPWLMRSATANA</sequence>
<dbReference type="Pfam" id="PF13191">
    <property type="entry name" value="AAA_16"/>
    <property type="match status" value="1"/>
</dbReference>
<dbReference type="SUPFAM" id="SSF48452">
    <property type="entry name" value="TPR-like"/>
    <property type="match status" value="1"/>
</dbReference>
<proteinExistence type="predicted"/>
<dbReference type="GO" id="GO:0005524">
    <property type="term" value="F:ATP binding"/>
    <property type="evidence" value="ECO:0007669"/>
    <property type="project" value="UniProtKB-KW"/>
</dbReference>
<dbReference type="Gene3D" id="1.10.10.10">
    <property type="entry name" value="Winged helix-like DNA-binding domain superfamily/Winged helix DNA-binding domain"/>
    <property type="match status" value="1"/>
</dbReference>
<dbReference type="InterPro" id="IPR027417">
    <property type="entry name" value="P-loop_NTPase"/>
</dbReference>
<dbReference type="AlphaFoldDB" id="A0A5B0WAE8"/>
<dbReference type="Gene3D" id="1.25.40.10">
    <property type="entry name" value="Tetratricopeptide repeat domain"/>
    <property type="match status" value="1"/>
</dbReference>
<dbReference type="InterPro" id="IPR016032">
    <property type="entry name" value="Sig_transdc_resp-reg_C-effctor"/>
</dbReference>
<dbReference type="PRINTS" id="PR00038">
    <property type="entry name" value="HTHLUXR"/>
</dbReference>
<dbReference type="PANTHER" id="PTHR16305:SF35">
    <property type="entry name" value="TRANSCRIPTIONAL ACTIVATOR DOMAIN"/>
    <property type="match status" value="1"/>
</dbReference>
<dbReference type="CDD" id="cd06170">
    <property type="entry name" value="LuxR_C_like"/>
    <property type="match status" value="1"/>
</dbReference>
<evidence type="ECO:0000256" key="2">
    <source>
        <dbReference type="ARBA" id="ARBA00022840"/>
    </source>
</evidence>
<dbReference type="GO" id="GO:0006355">
    <property type="term" value="P:regulation of DNA-templated transcription"/>
    <property type="evidence" value="ECO:0007669"/>
    <property type="project" value="InterPro"/>
</dbReference>
<organism evidence="4 5">
    <name type="scientific">Rhizobium tropici</name>
    <dbReference type="NCBI Taxonomy" id="398"/>
    <lineage>
        <taxon>Bacteria</taxon>
        <taxon>Pseudomonadati</taxon>
        <taxon>Pseudomonadota</taxon>
        <taxon>Alphaproteobacteria</taxon>
        <taxon>Hyphomicrobiales</taxon>
        <taxon>Rhizobiaceae</taxon>
        <taxon>Rhizobium/Agrobacterium group</taxon>
        <taxon>Rhizobium</taxon>
    </lineage>
</organism>
<feature type="domain" description="HTH luxR-type" evidence="3">
    <location>
        <begin position="812"/>
        <end position="877"/>
    </location>
</feature>
<dbReference type="InterPro" id="IPR011990">
    <property type="entry name" value="TPR-like_helical_dom_sf"/>
</dbReference>
<dbReference type="PROSITE" id="PS50043">
    <property type="entry name" value="HTH_LUXR_2"/>
    <property type="match status" value="1"/>
</dbReference>
<dbReference type="InterPro" id="IPR036388">
    <property type="entry name" value="WH-like_DNA-bd_sf"/>
</dbReference>
<dbReference type="SUPFAM" id="SSF46894">
    <property type="entry name" value="C-terminal effector domain of the bipartite response regulators"/>
    <property type="match status" value="1"/>
</dbReference>
<dbReference type="GO" id="GO:0004016">
    <property type="term" value="F:adenylate cyclase activity"/>
    <property type="evidence" value="ECO:0007669"/>
    <property type="project" value="TreeGrafter"/>
</dbReference>